<reference evidence="1 3" key="2">
    <citation type="submission" date="2018-07" db="EMBL/GenBank/DDBJ databases">
        <title>Genomic Encyclopedia of Type Strains, Phase IV (KMG-IV): sequencing the most valuable type-strain genomes for metagenomic binning, comparative biology and taxonomic classification.</title>
        <authorList>
            <person name="Goeker M."/>
        </authorList>
    </citation>
    <scope>NUCLEOTIDE SEQUENCE [LARGE SCALE GENOMIC DNA]</scope>
    <source>
        <strain evidence="1 3">DSM 19728</strain>
    </source>
</reference>
<dbReference type="EMBL" id="QQBA01000005">
    <property type="protein sequence ID" value="RDI56160.1"/>
    <property type="molecule type" value="Genomic_DNA"/>
</dbReference>
<protein>
    <submittedName>
        <fullName evidence="2">Uncharacterized protein</fullName>
    </submittedName>
</protein>
<dbReference type="EMBL" id="VLKX01000005">
    <property type="protein sequence ID" value="TWI48071.1"/>
    <property type="molecule type" value="Genomic_DNA"/>
</dbReference>
<dbReference type="Proteomes" id="UP000254518">
    <property type="component" value="Unassembled WGS sequence"/>
</dbReference>
<sequence length="124" mass="15030">MGNKNKIGIWMDHSIAYLMEFETKPFEIQIIECDFTLDEKNRNPHKKETIISDVKRKYKYYNQIGNAIMHYDKIILFGPSEAKIDFFDTLSEDERFYKLKIEIKETDKMNVNQQREFINKYFVQ</sequence>
<keyword evidence="3" id="KW-1185">Reference proteome</keyword>
<reference evidence="2" key="3">
    <citation type="submission" date="2019-07" db="EMBL/GenBank/DDBJ databases">
        <authorList>
            <person name="Whitman W."/>
            <person name="Huntemann M."/>
            <person name="Clum A."/>
            <person name="Pillay M."/>
            <person name="Palaniappan K."/>
            <person name="Varghese N."/>
            <person name="Mikhailova N."/>
            <person name="Stamatis D."/>
            <person name="Reddy T."/>
            <person name="Daum C."/>
            <person name="Shapiro N."/>
            <person name="Ivanova N."/>
            <person name="Kyrpides N."/>
            <person name="Woyke T."/>
        </authorList>
    </citation>
    <scope>NUCLEOTIDE SEQUENCE</scope>
    <source>
        <strain evidence="2">CGMCC 1.5380</strain>
    </source>
</reference>
<dbReference type="Proteomes" id="UP000321392">
    <property type="component" value="Unassembled WGS sequence"/>
</dbReference>
<evidence type="ECO:0000313" key="2">
    <source>
        <dbReference type="EMBL" id="TWI48071.1"/>
    </source>
</evidence>
<proteinExistence type="predicted"/>
<reference evidence="2 4" key="1">
    <citation type="journal article" date="2015" name="Stand. Genomic Sci.">
        <title>Genomic Encyclopedia of Bacterial and Archaeal Type Strains, Phase III: the genomes of soil and plant-associated and newly described type strains.</title>
        <authorList>
            <person name="Whitman W.B."/>
            <person name="Woyke T."/>
            <person name="Klenk H.P."/>
            <person name="Zhou Y."/>
            <person name="Lilburn T.G."/>
            <person name="Beck B.J."/>
            <person name="De Vos P."/>
            <person name="Vandamme P."/>
            <person name="Eisen J.A."/>
            <person name="Garrity G."/>
            <person name="Hugenholtz P."/>
            <person name="Kyrpides N.C."/>
        </authorList>
    </citation>
    <scope>NUCLEOTIDE SEQUENCE [LARGE SCALE GENOMIC DNA]</scope>
    <source>
        <strain evidence="2 4">CGMCC 1.5380</strain>
    </source>
</reference>
<dbReference type="Gene3D" id="3.30.420.60">
    <property type="entry name" value="eRF1 domain 2"/>
    <property type="match status" value="1"/>
</dbReference>
<organism evidence="2 4">
    <name type="scientific">Flavobacterium glaciei</name>
    <dbReference type="NCBI Taxonomy" id="386300"/>
    <lineage>
        <taxon>Bacteria</taxon>
        <taxon>Pseudomonadati</taxon>
        <taxon>Bacteroidota</taxon>
        <taxon>Flavobacteriia</taxon>
        <taxon>Flavobacteriales</taxon>
        <taxon>Flavobacteriaceae</taxon>
        <taxon>Flavobacterium</taxon>
    </lineage>
</organism>
<evidence type="ECO:0000313" key="3">
    <source>
        <dbReference type="Proteomes" id="UP000254518"/>
    </source>
</evidence>
<accession>A0A562PUE8</accession>
<dbReference type="OrthoDB" id="1122364at2"/>
<dbReference type="RefSeq" id="WP_114753935.1">
    <property type="nucleotide sequence ID" value="NZ_QQBA01000005.1"/>
</dbReference>
<evidence type="ECO:0000313" key="1">
    <source>
        <dbReference type="EMBL" id="RDI56160.1"/>
    </source>
</evidence>
<evidence type="ECO:0000313" key="4">
    <source>
        <dbReference type="Proteomes" id="UP000321392"/>
    </source>
</evidence>
<comment type="caution">
    <text evidence="2">The sequence shown here is derived from an EMBL/GenBank/DDBJ whole genome shotgun (WGS) entry which is preliminary data.</text>
</comment>
<gene>
    <name evidence="1" type="ORF">DFR66_10525</name>
    <name evidence="2" type="ORF">IQ02_01226</name>
</gene>
<dbReference type="AlphaFoldDB" id="A0A562PUE8"/>
<dbReference type="SUPFAM" id="SSF53137">
    <property type="entry name" value="Translational machinery components"/>
    <property type="match status" value="1"/>
</dbReference>
<dbReference type="InterPro" id="IPR042226">
    <property type="entry name" value="eFR1_2_sf"/>
</dbReference>
<name>A0A562PUE8_9FLAO</name>